<evidence type="ECO:0000256" key="1">
    <source>
        <dbReference type="ARBA" id="ARBA00003202"/>
    </source>
</evidence>
<evidence type="ECO:0000259" key="11">
    <source>
        <dbReference type="Pfam" id="PF08574"/>
    </source>
</evidence>
<reference evidence="12" key="1">
    <citation type="submission" date="2016-12" db="EMBL/GenBank/DDBJ databases">
        <title>An insight into the sialome and mialome of the sand fly, Nyssomyia neivai.</title>
        <authorList>
            <person name="Sebastian V."/>
            <person name="Goulart T.M."/>
            <person name="Oliveira W."/>
            <person name="Calvo E."/>
            <person name="Oliveira L.F."/>
            <person name="Pinto M.C."/>
            <person name="Rosselino A.M."/>
            <person name="Ribeiro J.M."/>
        </authorList>
    </citation>
    <scope>NUCLEOTIDE SEQUENCE</scope>
</reference>
<keyword evidence="6" id="KW-0813">Transport</keyword>
<evidence type="ECO:0000256" key="10">
    <source>
        <dbReference type="SAM" id="MobiDB-lite"/>
    </source>
</evidence>
<evidence type="ECO:0000256" key="9">
    <source>
        <dbReference type="ARBA" id="ARBA00023242"/>
    </source>
</evidence>
<keyword evidence="9" id="KW-0539">Nucleus</keyword>
<dbReference type="PANTHER" id="PTHR31196">
    <property type="entry name" value="RNA POLYMERASE II NUCLEAR LOCALIZATION PROTEIN SLC7A6OS-RELATED"/>
    <property type="match status" value="1"/>
</dbReference>
<dbReference type="AlphaFoldDB" id="A0A1L8DHS5"/>
<accession>A0A1L8DHS5</accession>
<evidence type="ECO:0000256" key="3">
    <source>
        <dbReference type="ARBA" id="ARBA00004496"/>
    </source>
</evidence>
<proteinExistence type="inferred from homology"/>
<dbReference type="InterPro" id="IPR040218">
    <property type="entry name" value="SLC7A6OS"/>
</dbReference>
<protein>
    <recommendedName>
        <fullName evidence="5">Probable RNA polymerase II nuclear localization protein SLC7A6OS</fullName>
    </recommendedName>
</protein>
<keyword evidence="8" id="KW-0653">Protein transport</keyword>
<evidence type="ECO:0000256" key="2">
    <source>
        <dbReference type="ARBA" id="ARBA00004123"/>
    </source>
</evidence>
<evidence type="ECO:0000256" key="4">
    <source>
        <dbReference type="ARBA" id="ARBA00010218"/>
    </source>
</evidence>
<dbReference type="GO" id="GO:0032502">
    <property type="term" value="P:developmental process"/>
    <property type="evidence" value="ECO:0007669"/>
    <property type="project" value="TreeGrafter"/>
</dbReference>
<name>A0A1L8DHS5_9DIPT</name>
<feature type="compositionally biased region" description="Basic and acidic residues" evidence="10">
    <location>
        <begin position="222"/>
        <end position="232"/>
    </location>
</feature>
<dbReference type="GO" id="GO:0005634">
    <property type="term" value="C:nucleus"/>
    <property type="evidence" value="ECO:0007669"/>
    <property type="project" value="UniProtKB-SubCell"/>
</dbReference>
<comment type="subcellular location">
    <subcellularLocation>
        <location evidence="3">Cytoplasm</location>
    </subcellularLocation>
    <subcellularLocation>
        <location evidence="2">Nucleus</location>
    </subcellularLocation>
</comment>
<feature type="compositionally biased region" description="Acidic residues" evidence="10">
    <location>
        <begin position="195"/>
        <end position="206"/>
    </location>
</feature>
<feature type="domain" description="Transcription factor Iwr1" evidence="11">
    <location>
        <begin position="151"/>
        <end position="218"/>
    </location>
</feature>
<feature type="region of interest" description="Disordered" evidence="10">
    <location>
        <begin position="185"/>
        <end position="271"/>
    </location>
</feature>
<organism evidence="12">
    <name type="scientific">Nyssomyia neivai</name>
    <dbReference type="NCBI Taxonomy" id="330878"/>
    <lineage>
        <taxon>Eukaryota</taxon>
        <taxon>Metazoa</taxon>
        <taxon>Ecdysozoa</taxon>
        <taxon>Arthropoda</taxon>
        <taxon>Hexapoda</taxon>
        <taxon>Insecta</taxon>
        <taxon>Pterygota</taxon>
        <taxon>Neoptera</taxon>
        <taxon>Endopterygota</taxon>
        <taxon>Diptera</taxon>
        <taxon>Nematocera</taxon>
        <taxon>Psychodoidea</taxon>
        <taxon>Psychodidae</taxon>
        <taxon>Nyssomyia</taxon>
    </lineage>
</organism>
<dbReference type="GO" id="GO:0005737">
    <property type="term" value="C:cytoplasm"/>
    <property type="evidence" value="ECO:0007669"/>
    <property type="project" value="UniProtKB-SubCell"/>
</dbReference>
<dbReference type="EMBL" id="GFDF01008072">
    <property type="protein sequence ID" value="JAV06012.1"/>
    <property type="molecule type" value="Transcribed_RNA"/>
</dbReference>
<evidence type="ECO:0000313" key="12">
    <source>
        <dbReference type="EMBL" id="JAV06012.1"/>
    </source>
</evidence>
<evidence type="ECO:0000256" key="8">
    <source>
        <dbReference type="ARBA" id="ARBA00022927"/>
    </source>
</evidence>
<sequence>MAAVIRVKRKVDEEPLNAFVLNCKRRKIIPEKNLEIAASSSSDKKEESYTILKFAGTVETQDEDLLASRIKKISMEEAKARIGKTRVAQPVVRARDSQIQKAHENRFKIVNCSRAVDTSSNNEKTVTILDIEKQIHQLNSSLTKDELNISTFVYDLYMPEFGDLETDIDHEMMAHHLSIQPFEDHVYGNGLEGHESDEEEETDSNDESNWRNEYPDSDPDSIDERDLRKAVENFDLDNDSLSTDGEGYSDSAQMGRDEAWEDCDDSDDSLKGRDYERYHRMLKLMSNE</sequence>
<dbReference type="GO" id="GO:0015031">
    <property type="term" value="P:protein transport"/>
    <property type="evidence" value="ECO:0007669"/>
    <property type="project" value="UniProtKB-KW"/>
</dbReference>
<dbReference type="Pfam" id="PF08574">
    <property type="entry name" value="Iwr1"/>
    <property type="match status" value="1"/>
</dbReference>
<dbReference type="InterPro" id="IPR013883">
    <property type="entry name" value="TF_Iwr1_dom"/>
</dbReference>
<keyword evidence="7" id="KW-0963">Cytoplasm</keyword>
<evidence type="ECO:0000256" key="6">
    <source>
        <dbReference type="ARBA" id="ARBA00022448"/>
    </source>
</evidence>
<evidence type="ECO:0000256" key="7">
    <source>
        <dbReference type="ARBA" id="ARBA00022490"/>
    </source>
</evidence>
<evidence type="ECO:0000256" key="5">
    <source>
        <dbReference type="ARBA" id="ARBA00017036"/>
    </source>
</evidence>
<comment type="similarity">
    <text evidence="4">Belongs to the IWR1/SLC7A6OS family.</text>
</comment>
<comment type="function">
    <text evidence="1">Directs RNA polymerase II nuclear import.</text>
</comment>
<dbReference type="PANTHER" id="PTHR31196:SF2">
    <property type="entry name" value="RNA POLYMERASE II NUCLEAR LOCALIZATION PROTEIN SLC7A6OS-RELATED"/>
    <property type="match status" value="1"/>
</dbReference>